<protein>
    <submittedName>
        <fullName evidence="4">Membrane-associated enzyme, PAP2 (Acid phosphatase) superfamily</fullName>
    </submittedName>
    <submittedName>
        <fullName evidence="3">Phosphatase PAP2 family protein</fullName>
    </submittedName>
</protein>
<sequence>MASTAARPASRPMNAWLFLGLPAIAAITLLLLELTSLDMDLAKRFYDPVAGEFIGRHSYFLENILHDRAKQVVIAFSVFAILGFIGSFFMERLKPFKRELGCLVLSLALATSFVTPVKAVTAVQCPWSLEQFGGHETYSELLSPRPHTDKPGRCWPGGHAATGFTLFALFFVLRDRRPRLARKAFVLAFTLGSVFSLSRMMQGAHFFSHNVWTAIFCWLICLGAYYYILYRPASKAELVTKAQPVST</sequence>
<keyword evidence="1" id="KW-0472">Membrane</keyword>
<reference evidence="4" key="2">
    <citation type="submission" date="2016-10" db="EMBL/GenBank/DDBJ databases">
        <authorList>
            <person name="de Groot N.N."/>
        </authorList>
    </citation>
    <scope>NUCLEOTIDE SEQUENCE [LARGE SCALE GENOMIC DNA]</scope>
    <source>
        <strain evidence="4">BS3782</strain>
    </source>
</reference>
<dbReference type="AlphaFoldDB" id="A0A0J6HEY6"/>
<accession>A0A0J6HEY6</accession>
<evidence type="ECO:0000259" key="2">
    <source>
        <dbReference type="Pfam" id="PF01569"/>
    </source>
</evidence>
<feature type="transmembrane region" description="Helical" evidence="1">
    <location>
        <begin position="102"/>
        <end position="123"/>
    </location>
</feature>
<dbReference type="InterPro" id="IPR000326">
    <property type="entry name" value="PAP2/HPO"/>
</dbReference>
<feature type="transmembrane region" description="Helical" evidence="1">
    <location>
        <begin position="211"/>
        <end position="229"/>
    </location>
</feature>
<feature type="transmembrane region" description="Helical" evidence="1">
    <location>
        <begin position="72"/>
        <end position="90"/>
    </location>
</feature>
<keyword evidence="1" id="KW-1133">Transmembrane helix</keyword>
<dbReference type="CDD" id="cd03396">
    <property type="entry name" value="PAP2_like_6"/>
    <property type="match status" value="1"/>
</dbReference>
<organism evidence="4 5">
    <name type="scientific">Pseudomonas lini</name>
    <dbReference type="NCBI Taxonomy" id="163011"/>
    <lineage>
        <taxon>Bacteria</taxon>
        <taxon>Pseudomonadati</taxon>
        <taxon>Pseudomonadota</taxon>
        <taxon>Gammaproteobacteria</taxon>
        <taxon>Pseudomonadales</taxon>
        <taxon>Pseudomonadaceae</taxon>
        <taxon>Pseudomonas</taxon>
    </lineage>
</organism>
<feature type="transmembrane region" description="Helical" evidence="1">
    <location>
        <begin position="155"/>
        <end position="173"/>
    </location>
</feature>
<dbReference type="Pfam" id="PF01569">
    <property type="entry name" value="PAP2"/>
    <property type="match status" value="1"/>
</dbReference>
<keyword evidence="5" id="KW-1185">Reference proteome</keyword>
<gene>
    <name evidence="3" type="ORF">F7R14_01635</name>
    <name evidence="4" type="ORF">SAMN04490191_2354</name>
</gene>
<dbReference type="PATRIC" id="fig|163011.3.peg.3780"/>
<dbReference type="RefSeq" id="WP_048395575.1">
    <property type="nucleotide sequence ID" value="NZ_JYLB01000004.1"/>
</dbReference>
<dbReference type="EMBL" id="LT629746">
    <property type="protein sequence ID" value="SDS80696.1"/>
    <property type="molecule type" value="Genomic_DNA"/>
</dbReference>
<feature type="transmembrane region" description="Helical" evidence="1">
    <location>
        <begin position="185"/>
        <end position="205"/>
    </location>
</feature>
<keyword evidence="1" id="KW-0812">Transmembrane</keyword>
<evidence type="ECO:0000313" key="4">
    <source>
        <dbReference type="EMBL" id="SDS80696.1"/>
    </source>
</evidence>
<evidence type="ECO:0000313" key="5">
    <source>
        <dbReference type="Proteomes" id="UP000182814"/>
    </source>
</evidence>
<dbReference type="Proteomes" id="UP000434925">
    <property type="component" value="Unassembled WGS sequence"/>
</dbReference>
<feature type="domain" description="Phosphatidic acid phosphatase type 2/haloperoxidase" evidence="2">
    <location>
        <begin position="100"/>
        <end position="231"/>
    </location>
</feature>
<proteinExistence type="predicted"/>
<dbReference type="Gene3D" id="1.20.144.10">
    <property type="entry name" value="Phosphatidic acid phosphatase type 2/haloperoxidase"/>
    <property type="match status" value="1"/>
</dbReference>
<feature type="transmembrane region" description="Helical" evidence="1">
    <location>
        <begin position="12"/>
        <end position="32"/>
    </location>
</feature>
<dbReference type="SUPFAM" id="SSF48317">
    <property type="entry name" value="Acid phosphatase/Vanadium-dependent haloperoxidase"/>
    <property type="match status" value="1"/>
</dbReference>
<reference evidence="5" key="1">
    <citation type="submission" date="2016-10" db="EMBL/GenBank/DDBJ databases">
        <authorList>
            <person name="Varghese N."/>
            <person name="Submissions S."/>
        </authorList>
    </citation>
    <scope>NUCLEOTIDE SEQUENCE [LARGE SCALE GENOMIC DNA]</scope>
    <source>
        <strain evidence="5">BS3782</strain>
    </source>
</reference>
<evidence type="ECO:0000313" key="3">
    <source>
        <dbReference type="EMBL" id="KAB0508379.1"/>
    </source>
</evidence>
<name>A0A0J6HEY6_9PSED</name>
<evidence type="ECO:0000313" key="6">
    <source>
        <dbReference type="Proteomes" id="UP000434925"/>
    </source>
</evidence>
<dbReference type="EMBL" id="VZPO01000001">
    <property type="protein sequence ID" value="KAB0508379.1"/>
    <property type="molecule type" value="Genomic_DNA"/>
</dbReference>
<dbReference type="Proteomes" id="UP000182814">
    <property type="component" value="Chromosome I"/>
</dbReference>
<evidence type="ECO:0000256" key="1">
    <source>
        <dbReference type="SAM" id="Phobius"/>
    </source>
</evidence>
<reference evidence="3 6" key="3">
    <citation type="submission" date="2019-09" db="EMBL/GenBank/DDBJ databases">
        <title>Draft genome sequences of 48 bacterial type strains from the CCUG.</title>
        <authorList>
            <person name="Tunovic T."/>
            <person name="Pineiro-Iglesias B."/>
            <person name="Unosson C."/>
            <person name="Inganas E."/>
            <person name="Ohlen M."/>
            <person name="Cardew S."/>
            <person name="Jensie-Markopoulos S."/>
            <person name="Salva-Serra F."/>
            <person name="Jaen-Luchoro D."/>
            <person name="Karlsson R."/>
            <person name="Svensson-Stadler L."/>
            <person name="Chun J."/>
            <person name="Moore E."/>
        </authorList>
    </citation>
    <scope>NUCLEOTIDE SEQUENCE [LARGE SCALE GENOMIC DNA]</scope>
    <source>
        <strain evidence="3 6">CCUG 51522</strain>
    </source>
</reference>
<dbReference type="InterPro" id="IPR036938">
    <property type="entry name" value="PAP2/HPO_sf"/>
</dbReference>